<evidence type="ECO:0000313" key="3">
    <source>
        <dbReference type="RefSeq" id="XP_055898886.1"/>
    </source>
</evidence>
<feature type="signal peptide" evidence="1">
    <location>
        <begin position="1"/>
        <end position="19"/>
    </location>
</feature>
<name>A0A9W3BHI3_BIOGL</name>
<keyword evidence="2" id="KW-1185">Reference proteome</keyword>
<gene>
    <name evidence="3" type="primary">LOC129928445</name>
</gene>
<reference evidence="3" key="1">
    <citation type="submission" date="2025-08" db="UniProtKB">
        <authorList>
            <consortium name="RefSeq"/>
        </authorList>
    </citation>
    <scope>IDENTIFICATION</scope>
</reference>
<organism evidence="2 3">
    <name type="scientific">Biomphalaria glabrata</name>
    <name type="common">Bloodfluke planorb</name>
    <name type="synonym">Freshwater snail</name>
    <dbReference type="NCBI Taxonomy" id="6526"/>
    <lineage>
        <taxon>Eukaryota</taxon>
        <taxon>Metazoa</taxon>
        <taxon>Spiralia</taxon>
        <taxon>Lophotrochozoa</taxon>
        <taxon>Mollusca</taxon>
        <taxon>Gastropoda</taxon>
        <taxon>Heterobranchia</taxon>
        <taxon>Euthyneura</taxon>
        <taxon>Panpulmonata</taxon>
        <taxon>Hygrophila</taxon>
        <taxon>Lymnaeoidea</taxon>
        <taxon>Planorbidae</taxon>
        <taxon>Biomphalaria</taxon>
    </lineage>
</organism>
<dbReference type="Proteomes" id="UP001165740">
    <property type="component" value="Chromosome 9"/>
</dbReference>
<feature type="chain" id="PRO_5040939181" evidence="1">
    <location>
        <begin position="20"/>
        <end position="183"/>
    </location>
</feature>
<dbReference type="AlphaFoldDB" id="A0A9W3BHI3"/>
<keyword evidence="1" id="KW-0732">Signal</keyword>
<sequence>MFHPLLLSCLASLLAVSDCWDSLRSDVECSNISSCFNTDLFREYEFLRLWSLTNQSYYDQYCRLNKNARVCIHNLSDLEIDCQEDMIQARVDLMVALFLCSIKCNETFRMLSTSPCTNYEVTKTLEGQVISHCKGSGEYGDIRLCFGHFMTHYCGTEMISIQTKINAIISRFKVCKDVHDSEH</sequence>
<proteinExistence type="predicted"/>
<dbReference type="RefSeq" id="XP_055898886.1">
    <property type="nucleotide sequence ID" value="XM_056042911.1"/>
</dbReference>
<accession>A0A9W3BHI3</accession>
<protein>
    <submittedName>
        <fullName evidence="3">Uncharacterized protein LOC129928445</fullName>
    </submittedName>
</protein>
<evidence type="ECO:0000313" key="2">
    <source>
        <dbReference type="Proteomes" id="UP001165740"/>
    </source>
</evidence>
<evidence type="ECO:0000256" key="1">
    <source>
        <dbReference type="SAM" id="SignalP"/>
    </source>
</evidence>
<dbReference type="GeneID" id="129928445"/>